<feature type="signal peptide" evidence="1">
    <location>
        <begin position="1"/>
        <end position="23"/>
    </location>
</feature>
<dbReference type="InterPro" id="IPR025921">
    <property type="entry name" value="HmuY"/>
</dbReference>
<gene>
    <name evidence="2" type="ORF">PQ465_10455</name>
</gene>
<organism evidence="2 3">
    <name type="scientific">Sphingobacterium oryzagri</name>
    <dbReference type="NCBI Taxonomy" id="3025669"/>
    <lineage>
        <taxon>Bacteria</taxon>
        <taxon>Pseudomonadati</taxon>
        <taxon>Bacteroidota</taxon>
        <taxon>Sphingobacteriia</taxon>
        <taxon>Sphingobacteriales</taxon>
        <taxon>Sphingobacteriaceae</taxon>
        <taxon>Sphingobacterium</taxon>
    </lineage>
</organism>
<dbReference type="CDD" id="cd12105">
    <property type="entry name" value="HmuY"/>
    <property type="match status" value="1"/>
</dbReference>
<protein>
    <submittedName>
        <fullName evidence="2">HmuY family protein</fullName>
    </submittedName>
</protein>
<accession>A0ABY7WME7</accession>
<dbReference type="PROSITE" id="PS51257">
    <property type="entry name" value="PROKAR_LIPOPROTEIN"/>
    <property type="match status" value="1"/>
</dbReference>
<evidence type="ECO:0000313" key="3">
    <source>
        <dbReference type="Proteomes" id="UP001221558"/>
    </source>
</evidence>
<name>A0ABY7WME7_9SPHI</name>
<evidence type="ECO:0000256" key="1">
    <source>
        <dbReference type="SAM" id="SignalP"/>
    </source>
</evidence>
<sequence length="256" mass="28104">MLAKHVKTLLLFTGLLILGSACSKDSDPVVEEAVPAEEAGDPSLFNTLVRVNNLVAAQGNETSSAAKTVYFSLETKKEYSEEHTRTRNWDLAFSGLFNSFLSGNNGTDAANFGFGNRASGGILILEQPFDEVVNVPADSDFKTGSTLIGTDNYGDFGEGTGWYLYDFEGTIVRDGATQNQHVAYALVNPLTLKNGTVVRPRTIVLRTAKGNYAKIRILSCYKDLLQPDQWLRDAPKMYFTFEYVLVRAGSRTFAVN</sequence>
<feature type="chain" id="PRO_5047509701" evidence="1">
    <location>
        <begin position="24"/>
        <end position="256"/>
    </location>
</feature>
<keyword evidence="1" id="KW-0732">Signal</keyword>
<dbReference type="Pfam" id="PF14064">
    <property type="entry name" value="HmuY"/>
    <property type="match status" value="1"/>
</dbReference>
<reference evidence="2 3" key="1">
    <citation type="submission" date="2023-02" db="EMBL/GenBank/DDBJ databases">
        <title>Genome sequence of Sphingobacterium sp. KACC 22765.</title>
        <authorList>
            <person name="Kim S."/>
            <person name="Heo J."/>
            <person name="Kwon S.-W."/>
        </authorList>
    </citation>
    <scope>NUCLEOTIDE SEQUENCE [LARGE SCALE GENOMIC DNA]</scope>
    <source>
        <strain evidence="2 3">KACC 22765</strain>
    </source>
</reference>
<evidence type="ECO:0000313" key="2">
    <source>
        <dbReference type="EMBL" id="WDF70777.1"/>
    </source>
</evidence>
<proteinExistence type="predicted"/>
<dbReference type="RefSeq" id="WP_274269481.1">
    <property type="nucleotide sequence ID" value="NZ_CP117880.1"/>
</dbReference>
<dbReference type="Proteomes" id="UP001221558">
    <property type="component" value="Chromosome"/>
</dbReference>
<keyword evidence="3" id="KW-1185">Reference proteome</keyword>
<dbReference type="EMBL" id="CP117880">
    <property type="protein sequence ID" value="WDF70777.1"/>
    <property type="molecule type" value="Genomic_DNA"/>
</dbReference>